<dbReference type="Proteomes" id="UP000826050">
    <property type="component" value="Chromosome"/>
</dbReference>
<reference evidence="1 2" key="1">
    <citation type="submission" date="2020-02" db="EMBL/GenBank/DDBJ databases">
        <title>Partial ammonium oxidation to N2 by heterotrophic bacteria.</title>
        <authorList>
            <person name="Wu M."/>
        </authorList>
    </citation>
    <scope>NUCLEOTIDE SEQUENCE [LARGE SCALE GENOMIC DNA]</scope>
    <source>
        <strain evidence="1 2">HO-1</strain>
    </source>
</reference>
<proteinExistence type="predicted"/>
<evidence type="ECO:0000313" key="2">
    <source>
        <dbReference type="Proteomes" id="UP000826050"/>
    </source>
</evidence>
<sequence length="147" mass="16733">MPYIITLNRVYDAIHASSGKAARVLTDRLWPRGLRKEALGDIQWLHEASPTPELRKGLHKGDISPEQFQRRYQQQLEQDPDALLPLMTLARKGELQLLSAAHDPHTSYLTVLKQAVLNALANEDRIHDAREPSSPVCYAHLPREEKE</sequence>
<dbReference type="InterPro" id="IPR052552">
    <property type="entry name" value="YeaO-like"/>
</dbReference>
<accession>A0ABX8SRF2</accession>
<gene>
    <name evidence="1" type="ORF">FE795_00805</name>
</gene>
<dbReference type="Pfam" id="PF22752">
    <property type="entry name" value="DUF488-N3i"/>
    <property type="match status" value="1"/>
</dbReference>
<dbReference type="PANTHER" id="PTHR36849:SF1">
    <property type="entry name" value="CYTOPLASMIC PROTEIN"/>
    <property type="match status" value="1"/>
</dbReference>
<evidence type="ECO:0000313" key="1">
    <source>
        <dbReference type="EMBL" id="QXX77697.1"/>
    </source>
</evidence>
<organism evidence="1 2">
    <name type="scientific">Alcaligenes ammonioxydans</name>
    <dbReference type="NCBI Taxonomy" id="2582914"/>
    <lineage>
        <taxon>Bacteria</taxon>
        <taxon>Pseudomonadati</taxon>
        <taxon>Pseudomonadota</taxon>
        <taxon>Betaproteobacteria</taxon>
        <taxon>Burkholderiales</taxon>
        <taxon>Alcaligenaceae</taxon>
        <taxon>Alcaligenes</taxon>
    </lineage>
</organism>
<keyword evidence="2" id="KW-1185">Reference proteome</keyword>
<name>A0ABX8SRF2_9BURK</name>
<dbReference type="EMBL" id="CP049362">
    <property type="protein sequence ID" value="QXX77697.1"/>
    <property type="molecule type" value="Genomic_DNA"/>
</dbReference>
<dbReference type="PANTHER" id="PTHR36849">
    <property type="entry name" value="CYTOPLASMIC PROTEIN-RELATED"/>
    <property type="match status" value="1"/>
</dbReference>
<dbReference type="RefSeq" id="WP_003804938.1">
    <property type="nucleotide sequence ID" value="NZ_CP049362.1"/>
</dbReference>
<protein>
    <submittedName>
        <fullName evidence="1">DUF488 family protein</fullName>
    </submittedName>
</protein>